<comment type="caution">
    <text evidence="1">The sequence shown here is derived from an EMBL/GenBank/DDBJ whole genome shotgun (WGS) entry which is preliminary data.</text>
</comment>
<dbReference type="AlphaFoldDB" id="M6JR25"/>
<evidence type="ECO:0000313" key="1">
    <source>
        <dbReference type="EMBL" id="EMN21995.1"/>
    </source>
</evidence>
<gene>
    <name evidence="1" type="ORF">LEP1GSC063_0582</name>
</gene>
<sequence>MNLGQVTGKRIKKMRILFLKRIRYNKCESDCYVAIVGATPKFLIRPNSKPSNSRFFKEKTDPI</sequence>
<organism evidence="1 2">
    <name type="scientific">Leptospira santarosai serovar Arenal str. MAVJ 401</name>
    <dbReference type="NCBI Taxonomy" id="1049976"/>
    <lineage>
        <taxon>Bacteria</taxon>
        <taxon>Pseudomonadati</taxon>
        <taxon>Spirochaetota</taxon>
        <taxon>Spirochaetia</taxon>
        <taxon>Leptospirales</taxon>
        <taxon>Leptospiraceae</taxon>
        <taxon>Leptospira</taxon>
    </lineage>
</organism>
<reference evidence="1 2" key="1">
    <citation type="submission" date="2013-01" db="EMBL/GenBank/DDBJ databases">
        <authorList>
            <person name="Harkins D.M."/>
            <person name="Durkin A.S."/>
            <person name="Brinkac L.M."/>
            <person name="Haft D.H."/>
            <person name="Selengut J.D."/>
            <person name="Sanka R."/>
            <person name="DePew J."/>
            <person name="Purushe J."/>
            <person name="Hartskeerl R.A."/>
            <person name="Ahmed A."/>
            <person name="van der Linden H."/>
            <person name="Goris M.G.A."/>
            <person name="Vinetz J.M."/>
            <person name="Sutton G.G."/>
            <person name="Nierman W.C."/>
            <person name="Fouts D.E."/>
        </authorList>
    </citation>
    <scope>NUCLEOTIDE SEQUENCE [LARGE SCALE GENOMIC DNA]</scope>
    <source>
        <strain evidence="1 2">MAVJ 401</strain>
    </source>
</reference>
<dbReference type="EMBL" id="AHMU02000046">
    <property type="protein sequence ID" value="EMN21995.1"/>
    <property type="molecule type" value="Genomic_DNA"/>
</dbReference>
<name>M6JR25_9LEPT</name>
<protein>
    <submittedName>
        <fullName evidence="1">Uncharacterized protein</fullName>
    </submittedName>
</protein>
<evidence type="ECO:0000313" key="2">
    <source>
        <dbReference type="Proteomes" id="UP000012106"/>
    </source>
</evidence>
<accession>M6JR25</accession>
<dbReference type="Proteomes" id="UP000012106">
    <property type="component" value="Unassembled WGS sequence"/>
</dbReference>
<proteinExistence type="predicted"/>